<evidence type="ECO:0000313" key="3">
    <source>
        <dbReference type="Proteomes" id="UP001459204"/>
    </source>
</evidence>
<dbReference type="InterPro" id="IPR010982">
    <property type="entry name" value="Lambda_DNA-bd_dom_sf"/>
</dbReference>
<dbReference type="RefSeq" id="WP_341727249.1">
    <property type="nucleotide sequence ID" value="NZ_JBBWWT010000011.1"/>
</dbReference>
<evidence type="ECO:0000259" key="1">
    <source>
        <dbReference type="PROSITE" id="PS50943"/>
    </source>
</evidence>
<proteinExistence type="predicted"/>
<dbReference type="Proteomes" id="UP001459204">
    <property type="component" value="Unassembled WGS sequence"/>
</dbReference>
<dbReference type="PROSITE" id="PS50943">
    <property type="entry name" value="HTH_CROC1"/>
    <property type="match status" value="1"/>
</dbReference>
<dbReference type="InterPro" id="IPR001387">
    <property type="entry name" value="Cro/C1-type_HTH"/>
</dbReference>
<keyword evidence="3" id="KW-1185">Reference proteome</keyword>
<evidence type="ECO:0000313" key="2">
    <source>
        <dbReference type="EMBL" id="MEL1266078.1"/>
    </source>
</evidence>
<dbReference type="Gene3D" id="1.10.260.40">
    <property type="entry name" value="lambda repressor-like DNA-binding domains"/>
    <property type="match status" value="1"/>
</dbReference>
<accession>A0ABU9J4B3</accession>
<name>A0ABU9J4B3_9GAMM</name>
<reference evidence="2 3" key="1">
    <citation type="submission" date="2024-04" db="EMBL/GenBank/DDBJ databases">
        <title>Draft genome sequence of Pseudoxanthomonas putridarboris WD12.</title>
        <authorList>
            <person name="Oh J."/>
        </authorList>
    </citation>
    <scope>NUCLEOTIDE SEQUENCE [LARGE SCALE GENOMIC DNA]</scope>
    <source>
        <strain evidence="2 3">WD12</strain>
    </source>
</reference>
<comment type="caution">
    <text evidence="2">The sequence shown here is derived from an EMBL/GenBank/DDBJ whole genome shotgun (WGS) entry which is preliminary data.</text>
</comment>
<dbReference type="EMBL" id="JBBWWT010000011">
    <property type="protein sequence ID" value="MEL1266078.1"/>
    <property type="molecule type" value="Genomic_DNA"/>
</dbReference>
<protein>
    <recommendedName>
        <fullName evidence="1">HTH cro/C1-type domain-containing protein</fullName>
    </recommendedName>
</protein>
<gene>
    <name evidence="2" type="ORF">AAD027_17120</name>
</gene>
<sequence>MSDEREKFSQRLAQSMRQAGYEPRPAVLFRLFNAKYRGRSVSFQTTSRWLGGHAMPAQDKLQVLADLFGVEPHALRFGASSKSRVSESRLPWPTGVGSRERQMIETFLALPAKKRELVAELVKVLSEGA</sequence>
<feature type="domain" description="HTH cro/C1-type" evidence="1">
    <location>
        <begin position="47"/>
        <end position="75"/>
    </location>
</feature>
<organism evidence="2 3">
    <name type="scientific">Pseudoxanthomonas putridarboris</name>
    <dbReference type="NCBI Taxonomy" id="752605"/>
    <lineage>
        <taxon>Bacteria</taxon>
        <taxon>Pseudomonadati</taxon>
        <taxon>Pseudomonadota</taxon>
        <taxon>Gammaproteobacteria</taxon>
        <taxon>Lysobacterales</taxon>
        <taxon>Lysobacteraceae</taxon>
        <taxon>Pseudoxanthomonas</taxon>
    </lineage>
</organism>